<comment type="caution">
    <text evidence="2">The sequence shown here is derived from an EMBL/GenBank/DDBJ whole genome shotgun (WGS) entry which is preliminary data.</text>
</comment>
<evidence type="ECO:0000313" key="3">
    <source>
        <dbReference type="Proteomes" id="UP001634393"/>
    </source>
</evidence>
<keyword evidence="1" id="KW-0812">Transmembrane</keyword>
<reference evidence="2 3" key="1">
    <citation type="submission" date="2024-12" db="EMBL/GenBank/DDBJ databases">
        <title>The unique morphological basis and parallel evolutionary history of personate flowers in Penstemon.</title>
        <authorList>
            <person name="Depatie T.H."/>
            <person name="Wessinger C.A."/>
        </authorList>
    </citation>
    <scope>NUCLEOTIDE SEQUENCE [LARGE SCALE GENOMIC DNA]</scope>
    <source>
        <strain evidence="2">WTNN_2</strain>
        <tissue evidence="2">Leaf</tissue>
    </source>
</reference>
<dbReference type="EMBL" id="JBJXBP010000004">
    <property type="protein sequence ID" value="KAL3834281.1"/>
    <property type="molecule type" value="Genomic_DNA"/>
</dbReference>
<gene>
    <name evidence="2" type="ORF">ACJIZ3_009017</name>
</gene>
<protein>
    <submittedName>
        <fullName evidence="2">Uncharacterized protein</fullName>
    </submittedName>
</protein>
<keyword evidence="1" id="KW-1133">Transmembrane helix</keyword>
<keyword evidence="3" id="KW-1185">Reference proteome</keyword>
<organism evidence="2 3">
    <name type="scientific">Penstemon smallii</name>
    <dbReference type="NCBI Taxonomy" id="265156"/>
    <lineage>
        <taxon>Eukaryota</taxon>
        <taxon>Viridiplantae</taxon>
        <taxon>Streptophyta</taxon>
        <taxon>Embryophyta</taxon>
        <taxon>Tracheophyta</taxon>
        <taxon>Spermatophyta</taxon>
        <taxon>Magnoliopsida</taxon>
        <taxon>eudicotyledons</taxon>
        <taxon>Gunneridae</taxon>
        <taxon>Pentapetalae</taxon>
        <taxon>asterids</taxon>
        <taxon>lamiids</taxon>
        <taxon>Lamiales</taxon>
        <taxon>Plantaginaceae</taxon>
        <taxon>Cheloneae</taxon>
        <taxon>Penstemon</taxon>
    </lineage>
</organism>
<sequence length="57" mass="6563">MIRTKSRFLYLYSFTFSNNIAIFFPTLLHLPLIHLLPYSSPPSIDVMIFTVVEDAGN</sequence>
<dbReference type="AlphaFoldDB" id="A0ABD3TCE7"/>
<feature type="transmembrane region" description="Helical" evidence="1">
    <location>
        <begin position="9"/>
        <end position="33"/>
    </location>
</feature>
<dbReference type="Proteomes" id="UP001634393">
    <property type="component" value="Unassembled WGS sequence"/>
</dbReference>
<name>A0ABD3TCE7_9LAMI</name>
<accession>A0ABD3TCE7</accession>
<evidence type="ECO:0000313" key="2">
    <source>
        <dbReference type="EMBL" id="KAL3834281.1"/>
    </source>
</evidence>
<keyword evidence="1" id="KW-0472">Membrane</keyword>
<proteinExistence type="predicted"/>
<evidence type="ECO:0000256" key="1">
    <source>
        <dbReference type="SAM" id="Phobius"/>
    </source>
</evidence>